<accession>A0A202BFE0</accession>
<protein>
    <submittedName>
        <fullName evidence="4">GNAT family N-acetyltransferase</fullName>
    </submittedName>
</protein>
<keyword evidence="2" id="KW-0012">Acyltransferase</keyword>
<dbReference type="InterPro" id="IPR000182">
    <property type="entry name" value="GNAT_dom"/>
</dbReference>
<dbReference type="InterPro" id="IPR016181">
    <property type="entry name" value="Acyl_CoA_acyltransferase"/>
</dbReference>
<dbReference type="RefSeq" id="WP_052263058.1">
    <property type="nucleotide sequence ID" value="NZ_JWPW01000033.1"/>
</dbReference>
<gene>
    <name evidence="4" type="ORF">CBW21_02010</name>
</gene>
<organism evidence="4 5">
    <name type="scientific">Chromobacterium violaceum</name>
    <dbReference type="NCBI Taxonomy" id="536"/>
    <lineage>
        <taxon>Bacteria</taxon>
        <taxon>Pseudomonadati</taxon>
        <taxon>Pseudomonadota</taxon>
        <taxon>Betaproteobacteria</taxon>
        <taxon>Neisseriales</taxon>
        <taxon>Chromobacteriaceae</taxon>
        <taxon>Chromobacterium</taxon>
    </lineage>
</organism>
<reference evidence="4 5" key="1">
    <citation type="submission" date="2017-05" db="EMBL/GenBank/DDBJ databases">
        <title>Chromobacterium violaceum GHPS1 isolated from Hydrocarbon polluted soil in French Guiana display an awesome secondary metabolite arsenal and a battery of drug and heavy-metal-resistance and detoxification of xenobiotics proteins.</title>
        <authorList>
            <person name="Belbahri L."/>
        </authorList>
    </citation>
    <scope>NUCLEOTIDE SEQUENCE [LARGE SCALE GENOMIC DNA]</scope>
    <source>
        <strain evidence="4 5">GHPS1</strain>
    </source>
</reference>
<dbReference type="Gene3D" id="3.40.630.30">
    <property type="match status" value="1"/>
</dbReference>
<comment type="caution">
    <text evidence="4">The sequence shown here is derived from an EMBL/GenBank/DDBJ whole genome shotgun (WGS) entry which is preliminary data.</text>
</comment>
<dbReference type="Pfam" id="PF00583">
    <property type="entry name" value="Acetyltransf_1"/>
    <property type="match status" value="1"/>
</dbReference>
<dbReference type="Proteomes" id="UP000196342">
    <property type="component" value="Unassembled WGS sequence"/>
</dbReference>
<keyword evidence="1 4" id="KW-0808">Transferase</keyword>
<evidence type="ECO:0000313" key="4">
    <source>
        <dbReference type="EMBL" id="OVE50051.1"/>
    </source>
</evidence>
<dbReference type="CDD" id="cd04301">
    <property type="entry name" value="NAT_SF"/>
    <property type="match status" value="1"/>
</dbReference>
<dbReference type="EMBL" id="NHOO01000002">
    <property type="protein sequence ID" value="OVE50051.1"/>
    <property type="molecule type" value="Genomic_DNA"/>
</dbReference>
<name>A0A202BFE0_CHRVL</name>
<sequence length="188" mass="21031">MNVEIRSARREDAACLAALSIQVWLSTYAFDGIRQALADYVLTEFTPEKMAALIADPARQLLVMEKDGHLLGYAQLKLDEACAGCDDPSSELERLYLVERHTGQGLGRRLMEAARRWAAAQSGQPRLWLSVWHGNARAIAFYRRLGMAVHGETHFELEGARHLNYVMLDPAPVGAARRPPMSERPMQS</sequence>
<evidence type="ECO:0000256" key="2">
    <source>
        <dbReference type="ARBA" id="ARBA00023315"/>
    </source>
</evidence>
<evidence type="ECO:0000313" key="5">
    <source>
        <dbReference type="Proteomes" id="UP000196342"/>
    </source>
</evidence>
<dbReference type="PROSITE" id="PS51186">
    <property type="entry name" value="GNAT"/>
    <property type="match status" value="1"/>
</dbReference>
<dbReference type="GO" id="GO:0016747">
    <property type="term" value="F:acyltransferase activity, transferring groups other than amino-acyl groups"/>
    <property type="evidence" value="ECO:0007669"/>
    <property type="project" value="InterPro"/>
</dbReference>
<evidence type="ECO:0000256" key="1">
    <source>
        <dbReference type="ARBA" id="ARBA00022679"/>
    </source>
</evidence>
<dbReference type="InterPro" id="IPR050832">
    <property type="entry name" value="Bact_Acetyltransf"/>
</dbReference>
<evidence type="ECO:0000259" key="3">
    <source>
        <dbReference type="PROSITE" id="PS51186"/>
    </source>
</evidence>
<dbReference type="PANTHER" id="PTHR43877">
    <property type="entry name" value="AMINOALKYLPHOSPHONATE N-ACETYLTRANSFERASE-RELATED-RELATED"/>
    <property type="match status" value="1"/>
</dbReference>
<dbReference type="SUPFAM" id="SSF55729">
    <property type="entry name" value="Acyl-CoA N-acyltransferases (Nat)"/>
    <property type="match status" value="1"/>
</dbReference>
<proteinExistence type="predicted"/>
<keyword evidence="5" id="KW-1185">Reference proteome</keyword>
<feature type="domain" description="N-acetyltransferase" evidence="3">
    <location>
        <begin position="3"/>
        <end position="172"/>
    </location>
</feature>
<dbReference type="AlphaFoldDB" id="A0A202BFE0"/>